<protein>
    <submittedName>
        <fullName evidence="5">Glycolate oxidase FAD binding subunit</fullName>
    </submittedName>
</protein>
<gene>
    <name evidence="5" type="ORF">HDA36_000152</name>
</gene>
<dbReference type="InterPro" id="IPR016164">
    <property type="entry name" value="FAD-linked_Oxase-like_C"/>
</dbReference>
<keyword evidence="6" id="KW-1185">Reference proteome</keyword>
<dbReference type="InterPro" id="IPR016169">
    <property type="entry name" value="FAD-bd_PCMH_sub2"/>
</dbReference>
<dbReference type="PANTHER" id="PTHR11748:SF103">
    <property type="entry name" value="GLYCOLATE OXIDASE SUBUNIT GLCE"/>
    <property type="match status" value="1"/>
</dbReference>
<evidence type="ECO:0000259" key="4">
    <source>
        <dbReference type="PROSITE" id="PS51387"/>
    </source>
</evidence>
<sequence>MTAATTPPQQRIRPATPAEAAEALRDTARDHPRVRIEGAGTAAGWGAPPPPADLVLDATGLTGITRYNPADMTVQVRAGTPLRELQRTLAEKGQRVAFDAARAGAGATAGGLIATADAGPAQQADGTLRDLVIGVTAVLADGGTVRSGGHVIKNVAGYDLAKLFHGSLGSLGLLAEVVLRLHPLPAATATARIRCAAADGAALAGRIMAAGLEPAAAERHDGHLLVRFEGGPGGVRARVRALAELAGEPPEVHRGDEEEALWRAAAATALGEPGDTVLRLGALPARGGPLLAAVERSAAHRGLGVETAGSVGVGVHTVRVRTGRPEARALFLADVRAAAAEQAAAVTVRRRDGLPERTDMWGPPPPTAALLRAVKDRFDPEGRFGPGRLAPWL</sequence>
<dbReference type="RefSeq" id="WP_184387664.1">
    <property type="nucleotide sequence ID" value="NZ_JACHDB010000001.1"/>
</dbReference>
<feature type="compositionally biased region" description="Basic and acidic residues" evidence="3">
    <location>
        <begin position="22"/>
        <end position="33"/>
    </location>
</feature>
<dbReference type="GO" id="GO:0071949">
    <property type="term" value="F:FAD binding"/>
    <property type="evidence" value="ECO:0007669"/>
    <property type="project" value="InterPro"/>
</dbReference>
<dbReference type="InterPro" id="IPR016166">
    <property type="entry name" value="FAD-bd_PCMH"/>
</dbReference>
<dbReference type="Pfam" id="PF01565">
    <property type="entry name" value="FAD_binding_4"/>
    <property type="match status" value="1"/>
</dbReference>
<dbReference type="EMBL" id="JACHDB010000001">
    <property type="protein sequence ID" value="MBB5430068.1"/>
    <property type="molecule type" value="Genomic_DNA"/>
</dbReference>
<evidence type="ECO:0000256" key="1">
    <source>
        <dbReference type="ARBA" id="ARBA00022630"/>
    </source>
</evidence>
<dbReference type="GO" id="GO:0003824">
    <property type="term" value="F:catalytic activity"/>
    <property type="evidence" value="ECO:0007669"/>
    <property type="project" value="InterPro"/>
</dbReference>
<evidence type="ECO:0000256" key="3">
    <source>
        <dbReference type="SAM" id="MobiDB-lite"/>
    </source>
</evidence>
<feature type="domain" description="FAD-binding PCMH-type" evidence="4">
    <location>
        <begin position="4"/>
        <end position="184"/>
    </location>
</feature>
<evidence type="ECO:0000256" key="2">
    <source>
        <dbReference type="ARBA" id="ARBA00022827"/>
    </source>
</evidence>
<evidence type="ECO:0000313" key="6">
    <source>
        <dbReference type="Proteomes" id="UP000572635"/>
    </source>
</evidence>
<comment type="caution">
    <text evidence="5">The sequence shown here is derived from an EMBL/GenBank/DDBJ whole genome shotgun (WGS) entry which is preliminary data.</text>
</comment>
<dbReference type="SUPFAM" id="SSF56176">
    <property type="entry name" value="FAD-binding/transporter-associated domain-like"/>
    <property type="match status" value="1"/>
</dbReference>
<name>A0A7W8QHW0_9ACTN</name>
<reference evidence="5 6" key="1">
    <citation type="submission" date="2020-08" db="EMBL/GenBank/DDBJ databases">
        <title>Sequencing the genomes of 1000 actinobacteria strains.</title>
        <authorList>
            <person name="Klenk H.-P."/>
        </authorList>
    </citation>
    <scope>NUCLEOTIDE SEQUENCE [LARGE SCALE GENOMIC DNA]</scope>
    <source>
        <strain evidence="5 6">DSM 44551</strain>
    </source>
</reference>
<dbReference type="InterPro" id="IPR006094">
    <property type="entry name" value="Oxid_FAD_bind_N"/>
</dbReference>
<dbReference type="Proteomes" id="UP000572635">
    <property type="component" value="Unassembled WGS sequence"/>
</dbReference>
<dbReference type="PANTHER" id="PTHR11748">
    <property type="entry name" value="D-LACTATE DEHYDROGENASE"/>
    <property type="match status" value="1"/>
</dbReference>
<proteinExistence type="predicted"/>
<dbReference type="Gene3D" id="3.30.465.10">
    <property type="match status" value="1"/>
</dbReference>
<dbReference type="AlphaFoldDB" id="A0A7W8QHW0"/>
<accession>A0A7W8QHW0</accession>
<evidence type="ECO:0000313" key="5">
    <source>
        <dbReference type="EMBL" id="MBB5430068.1"/>
    </source>
</evidence>
<keyword evidence="2" id="KW-0274">FAD</keyword>
<dbReference type="InterPro" id="IPR036318">
    <property type="entry name" value="FAD-bd_PCMH-like_sf"/>
</dbReference>
<dbReference type="PROSITE" id="PS51387">
    <property type="entry name" value="FAD_PCMH"/>
    <property type="match status" value="1"/>
</dbReference>
<keyword evidence="1" id="KW-0285">Flavoprotein</keyword>
<organism evidence="5 6">
    <name type="scientific">Nocardiopsis composta</name>
    <dbReference type="NCBI Taxonomy" id="157465"/>
    <lineage>
        <taxon>Bacteria</taxon>
        <taxon>Bacillati</taxon>
        <taxon>Actinomycetota</taxon>
        <taxon>Actinomycetes</taxon>
        <taxon>Streptosporangiales</taxon>
        <taxon>Nocardiopsidaceae</taxon>
        <taxon>Nocardiopsis</taxon>
    </lineage>
</organism>
<dbReference type="SUPFAM" id="SSF55103">
    <property type="entry name" value="FAD-linked oxidases, C-terminal domain"/>
    <property type="match status" value="1"/>
</dbReference>
<feature type="region of interest" description="Disordered" evidence="3">
    <location>
        <begin position="1"/>
        <end position="33"/>
    </location>
</feature>